<dbReference type="Proteomes" id="UP000241769">
    <property type="component" value="Unassembled WGS sequence"/>
</dbReference>
<reference evidence="1 2" key="1">
    <citation type="journal article" date="2018" name="Genome Biol. Evol.">
        <title>Multiple Roots of Fruiting Body Formation in Amoebozoa.</title>
        <authorList>
            <person name="Hillmann F."/>
            <person name="Forbes G."/>
            <person name="Novohradska S."/>
            <person name="Ferling I."/>
            <person name="Riege K."/>
            <person name="Groth M."/>
            <person name="Westermann M."/>
            <person name="Marz M."/>
            <person name="Spaller T."/>
            <person name="Winckler T."/>
            <person name="Schaap P."/>
            <person name="Glockner G."/>
        </authorList>
    </citation>
    <scope>NUCLEOTIDE SEQUENCE [LARGE SCALE GENOMIC DNA]</scope>
    <source>
        <strain evidence="1 2">Jena</strain>
    </source>
</reference>
<organism evidence="1 2">
    <name type="scientific">Planoprotostelium fungivorum</name>
    <dbReference type="NCBI Taxonomy" id="1890364"/>
    <lineage>
        <taxon>Eukaryota</taxon>
        <taxon>Amoebozoa</taxon>
        <taxon>Evosea</taxon>
        <taxon>Variosea</taxon>
        <taxon>Cavosteliida</taxon>
        <taxon>Cavosteliaceae</taxon>
        <taxon>Planoprotostelium</taxon>
    </lineage>
</organism>
<accession>A0A2P6MVG7</accession>
<keyword evidence="2" id="KW-1185">Reference proteome</keyword>
<proteinExistence type="predicted"/>
<evidence type="ECO:0000313" key="1">
    <source>
        <dbReference type="EMBL" id="PRP75695.1"/>
    </source>
</evidence>
<evidence type="ECO:0000313" key="2">
    <source>
        <dbReference type="Proteomes" id="UP000241769"/>
    </source>
</evidence>
<protein>
    <submittedName>
        <fullName evidence="1">Uncharacterized protein</fullName>
    </submittedName>
</protein>
<dbReference type="InParanoid" id="A0A2P6MVG7"/>
<dbReference type="EMBL" id="MDYQ01000368">
    <property type="protein sequence ID" value="PRP75695.1"/>
    <property type="molecule type" value="Genomic_DNA"/>
</dbReference>
<sequence length="121" mass="13936">MKNLAARVNVGLRQLKMYLQCTQDQLKTHLASQFHSGMSLMNYGVLWNLDHCVPVSFARDNLKALCHYSNIIGPLRKNKNAKMQMKDNFNKVYMLYLEIFVSQPGHVNCQFDQVLTILSSN</sequence>
<dbReference type="AlphaFoldDB" id="A0A2P6MVG7"/>
<comment type="caution">
    <text evidence="1">The sequence shown here is derived from an EMBL/GenBank/DDBJ whole genome shotgun (WGS) entry which is preliminary data.</text>
</comment>
<name>A0A2P6MVG7_9EUKA</name>
<gene>
    <name evidence="1" type="ORF">PROFUN_15403</name>
</gene>